<dbReference type="InterPro" id="IPR001763">
    <property type="entry name" value="Rhodanese-like_dom"/>
</dbReference>
<dbReference type="InterPro" id="IPR036873">
    <property type="entry name" value="Rhodanese-like_dom_sf"/>
</dbReference>
<dbReference type="PANTHER" id="PTHR11364:SF27">
    <property type="entry name" value="SULFURTRANSFERASE"/>
    <property type="match status" value="1"/>
</dbReference>
<dbReference type="CDD" id="cd01448">
    <property type="entry name" value="TST_Repeat_1"/>
    <property type="match status" value="1"/>
</dbReference>
<keyword evidence="5" id="KW-1185">Reference proteome</keyword>
<dbReference type="SUPFAM" id="SSF52821">
    <property type="entry name" value="Rhodanese/Cell cycle control phosphatase"/>
    <property type="match status" value="2"/>
</dbReference>
<proteinExistence type="predicted"/>
<keyword evidence="2" id="KW-0677">Repeat</keyword>
<dbReference type="OrthoDB" id="9770030at2"/>
<organism evidence="4 5">
    <name type="scientific">Algoriphagus lacus</name>
    <dbReference type="NCBI Taxonomy" id="2056311"/>
    <lineage>
        <taxon>Bacteria</taxon>
        <taxon>Pseudomonadati</taxon>
        <taxon>Bacteroidota</taxon>
        <taxon>Cytophagia</taxon>
        <taxon>Cytophagales</taxon>
        <taxon>Cyclobacteriaceae</taxon>
        <taxon>Algoriphagus</taxon>
    </lineage>
</organism>
<dbReference type="GO" id="GO:0004792">
    <property type="term" value="F:thiosulfate-cyanide sulfurtransferase activity"/>
    <property type="evidence" value="ECO:0007669"/>
    <property type="project" value="TreeGrafter"/>
</dbReference>
<dbReference type="Proteomes" id="UP000283522">
    <property type="component" value="Unassembled WGS sequence"/>
</dbReference>
<dbReference type="EMBL" id="QXML01000007">
    <property type="protein sequence ID" value="RIW14072.1"/>
    <property type="molecule type" value="Genomic_DNA"/>
</dbReference>
<feature type="domain" description="Rhodanese" evidence="3">
    <location>
        <begin position="19"/>
        <end position="137"/>
    </location>
</feature>
<evidence type="ECO:0000256" key="2">
    <source>
        <dbReference type="ARBA" id="ARBA00022737"/>
    </source>
</evidence>
<gene>
    <name evidence="4" type="ORF">D0X99_14825</name>
</gene>
<name>A0A418PPR6_9BACT</name>
<protein>
    <submittedName>
        <fullName evidence="4">Sulfurtransferase</fullName>
    </submittedName>
</protein>
<dbReference type="Pfam" id="PF00581">
    <property type="entry name" value="Rhodanese"/>
    <property type="match status" value="2"/>
</dbReference>
<evidence type="ECO:0000313" key="4">
    <source>
        <dbReference type="EMBL" id="RIW14072.1"/>
    </source>
</evidence>
<feature type="domain" description="Rhodanese" evidence="3">
    <location>
        <begin position="168"/>
        <end position="281"/>
    </location>
</feature>
<evidence type="ECO:0000259" key="3">
    <source>
        <dbReference type="PROSITE" id="PS50206"/>
    </source>
</evidence>
<dbReference type="SMART" id="SM00450">
    <property type="entry name" value="RHOD"/>
    <property type="match status" value="2"/>
</dbReference>
<dbReference type="CDD" id="cd01449">
    <property type="entry name" value="TST_Repeat_2"/>
    <property type="match status" value="1"/>
</dbReference>
<evidence type="ECO:0000313" key="5">
    <source>
        <dbReference type="Proteomes" id="UP000283522"/>
    </source>
</evidence>
<keyword evidence="1 4" id="KW-0808">Transferase</keyword>
<evidence type="ECO:0000256" key="1">
    <source>
        <dbReference type="ARBA" id="ARBA00022679"/>
    </source>
</evidence>
<dbReference type="Gene3D" id="3.40.250.10">
    <property type="entry name" value="Rhodanese-like domain"/>
    <property type="match status" value="2"/>
</dbReference>
<sequence>MSRRPSPLIQATELAEILQSPDVLIVDARTSANPKKTYESGHLKGAVFVDPNLDLADIKANLAEGGRHPLPKLEDFCRTLGKLGIRPESRLVVYDDQLGANAAARFWWMLRALGHEQVQVLEGGFQAAIAAGIPISTAWETKNPTAPYPADHWQLRIADMEEVEAVASDKNHLVIDVRSPERFRGESEPIDLIAGHIPGAVNVPLTGNMDDKGNFLSPEKLREKYIPILGEFQNENIIVHCGSGVSACHTLLALDHAGLEIPKLYVGSWSEWSRNDKPIGKSIG</sequence>
<reference evidence="4 5" key="1">
    <citation type="submission" date="2018-09" db="EMBL/GenBank/DDBJ databases">
        <authorList>
            <person name="Wang X."/>
            <person name="Du Z."/>
        </authorList>
    </citation>
    <scope>NUCLEOTIDE SEQUENCE [LARGE SCALE GENOMIC DNA]</scope>
    <source>
        <strain evidence="4 5">N3</strain>
    </source>
</reference>
<dbReference type="PROSITE" id="PS50206">
    <property type="entry name" value="RHODANESE_3"/>
    <property type="match status" value="2"/>
</dbReference>
<dbReference type="InterPro" id="IPR045078">
    <property type="entry name" value="TST/MPST-like"/>
</dbReference>
<comment type="caution">
    <text evidence="4">The sequence shown here is derived from an EMBL/GenBank/DDBJ whole genome shotgun (WGS) entry which is preliminary data.</text>
</comment>
<accession>A0A418PPR6</accession>
<dbReference type="AlphaFoldDB" id="A0A418PPR6"/>
<dbReference type="PANTHER" id="PTHR11364">
    <property type="entry name" value="THIOSULFATE SULFERTANSFERASE"/>
    <property type="match status" value="1"/>
</dbReference>
<dbReference type="RefSeq" id="WP_119478615.1">
    <property type="nucleotide sequence ID" value="NZ_QXML01000007.1"/>
</dbReference>